<dbReference type="Pfam" id="PF14378">
    <property type="entry name" value="PAP2_3"/>
    <property type="match status" value="1"/>
</dbReference>
<feature type="transmembrane region" description="Helical" evidence="1">
    <location>
        <begin position="175"/>
        <end position="196"/>
    </location>
</feature>
<feature type="transmembrane region" description="Helical" evidence="1">
    <location>
        <begin position="202"/>
        <end position="220"/>
    </location>
</feature>
<reference evidence="3 4" key="1">
    <citation type="journal article" date="2016" name="Nat. Commun.">
        <title>Thousands of microbial genomes shed light on interconnected biogeochemical processes in an aquifer system.</title>
        <authorList>
            <person name="Anantharaman K."/>
            <person name="Brown C.T."/>
            <person name="Hug L.A."/>
            <person name="Sharon I."/>
            <person name="Castelle C.J."/>
            <person name="Probst A.J."/>
            <person name="Thomas B.C."/>
            <person name="Singh A."/>
            <person name="Wilkins M.J."/>
            <person name="Karaoz U."/>
            <person name="Brodie E.L."/>
            <person name="Williams K.H."/>
            <person name="Hubbard S.S."/>
            <person name="Banfield J.F."/>
        </authorList>
    </citation>
    <scope>NUCLEOTIDE SEQUENCE [LARGE SCALE GENOMIC DNA]</scope>
</reference>
<dbReference type="Gene3D" id="1.20.144.10">
    <property type="entry name" value="Phosphatidic acid phosphatase type 2/haloperoxidase"/>
    <property type="match status" value="1"/>
</dbReference>
<dbReference type="SUPFAM" id="SSF48317">
    <property type="entry name" value="Acid phosphatase/Vanadium-dependent haloperoxidase"/>
    <property type="match status" value="1"/>
</dbReference>
<dbReference type="InterPro" id="IPR026841">
    <property type="entry name" value="Aur1/Ipt1"/>
</dbReference>
<sequence>MSLAIGQLNLFNASNLKDELLLQWDFFLTGIYPSLSLGLGAWPGWFVKLVEVSFLYLGMALLAFAFYAFFWRRNIFREAVAAFFAGIMILFLGWTLFPAMSPHDRFLDNVYGLSVPPLVQEYVNDYRPQEEIRSFLSYIRERKEGLSYLPTTTMPSAHVAWATLLAYYAWRAHRWLGLAVLPFALLSMLGTVLFAQHYFVDIPMGMLVSAGSILLVKRLTKKS</sequence>
<name>A0A1G2RE71_9BACT</name>
<evidence type="ECO:0000259" key="2">
    <source>
        <dbReference type="Pfam" id="PF14378"/>
    </source>
</evidence>
<feature type="transmembrane region" description="Helical" evidence="1">
    <location>
        <begin position="21"/>
        <end position="42"/>
    </location>
</feature>
<organism evidence="3 4">
    <name type="scientific">Candidatus Wildermuthbacteria bacterium RIFCSPHIGHO2_02_FULL_49_9</name>
    <dbReference type="NCBI Taxonomy" id="1802456"/>
    <lineage>
        <taxon>Bacteria</taxon>
        <taxon>Candidatus Wildermuthiibacteriota</taxon>
    </lineage>
</organism>
<evidence type="ECO:0000313" key="4">
    <source>
        <dbReference type="Proteomes" id="UP000178613"/>
    </source>
</evidence>
<dbReference type="InterPro" id="IPR036938">
    <property type="entry name" value="PAP2/HPO_sf"/>
</dbReference>
<keyword evidence="1" id="KW-0812">Transmembrane</keyword>
<evidence type="ECO:0000256" key="1">
    <source>
        <dbReference type="SAM" id="Phobius"/>
    </source>
</evidence>
<accession>A0A1G2RE71</accession>
<dbReference type="AlphaFoldDB" id="A0A1G2RE71"/>
<feature type="domain" description="Inositolphosphotransferase Aur1/Ipt1" evidence="2">
    <location>
        <begin position="60"/>
        <end position="214"/>
    </location>
</feature>
<gene>
    <name evidence="3" type="ORF">A3D64_02080</name>
</gene>
<evidence type="ECO:0000313" key="3">
    <source>
        <dbReference type="EMBL" id="OHA71146.1"/>
    </source>
</evidence>
<comment type="caution">
    <text evidence="3">The sequence shown here is derived from an EMBL/GenBank/DDBJ whole genome shotgun (WGS) entry which is preliminary data.</text>
</comment>
<feature type="transmembrane region" description="Helical" evidence="1">
    <location>
        <begin position="79"/>
        <end position="97"/>
    </location>
</feature>
<feature type="transmembrane region" description="Helical" evidence="1">
    <location>
        <begin position="148"/>
        <end position="168"/>
    </location>
</feature>
<dbReference type="EMBL" id="MHUB01000009">
    <property type="protein sequence ID" value="OHA71146.1"/>
    <property type="molecule type" value="Genomic_DNA"/>
</dbReference>
<keyword evidence="1" id="KW-1133">Transmembrane helix</keyword>
<dbReference type="GO" id="GO:0016020">
    <property type="term" value="C:membrane"/>
    <property type="evidence" value="ECO:0007669"/>
    <property type="project" value="UniProtKB-SubCell"/>
</dbReference>
<proteinExistence type="predicted"/>
<dbReference type="Proteomes" id="UP000178613">
    <property type="component" value="Unassembled WGS sequence"/>
</dbReference>
<protein>
    <recommendedName>
        <fullName evidence="2">Inositolphosphotransferase Aur1/Ipt1 domain-containing protein</fullName>
    </recommendedName>
</protein>
<keyword evidence="1" id="KW-0472">Membrane</keyword>
<feature type="transmembrane region" description="Helical" evidence="1">
    <location>
        <begin position="54"/>
        <end position="72"/>
    </location>
</feature>